<dbReference type="EMBL" id="CP086716">
    <property type="protein sequence ID" value="WOO81519.1"/>
    <property type="molecule type" value="Genomic_DNA"/>
</dbReference>
<gene>
    <name evidence="3" type="primary">TAD1</name>
    <name evidence="3" type="ORF">LOC62_03G005041</name>
</gene>
<feature type="domain" description="A to I editase" evidence="2">
    <location>
        <begin position="55"/>
        <end position="410"/>
    </location>
</feature>
<evidence type="ECO:0000313" key="4">
    <source>
        <dbReference type="Proteomes" id="UP000827549"/>
    </source>
</evidence>
<dbReference type="GO" id="GO:0005730">
    <property type="term" value="C:nucleolus"/>
    <property type="evidence" value="ECO:0007669"/>
    <property type="project" value="TreeGrafter"/>
</dbReference>
<dbReference type="GO" id="GO:0003726">
    <property type="term" value="F:double-stranded RNA adenosine deaminase activity"/>
    <property type="evidence" value="ECO:0007669"/>
    <property type="project" value="TreeGrafter"/>
</dbReference>
<dbReference type="PANTHER" id="PTHR10910">
    <property type="entry name" value="EUKARYOTE SPECIFIC DSRNA BINDING PROTEIN"/>
    <property type="match status" value="1"/>
</dbReference>
<dbReference type="Pfam" id="PF02137">
    <property type="entry name" value="A_deamin"/>
    <property type="match status" value="1"/>
</dbReference>
<dbReference type="RefSeq" id="XP_062627551.1">
    <property type="nucleotide sequence ID" value="XM_062771567.1"/>
</dbReference>
<protein>
    <submittedName>
        <fullName evidence="3">tRNA-specific adenosine deaminase TAD1</fullName>
    </submittedName>
</protein>
<dbReference type="GO" id="GO:0006396">
    <property type="term" value="P:RNA processing"/>
    <property type="evidence" value="ECO:0007669"/>
    <property type="project" value="InterPro"/>
</dbReference>
<dbReference type="InterPro" id="IPR002466">
    <property type="entry name" value="A_deamin"/>
</dbReference>
<dbReference type="PROSITE" id="PS50141">
    <property type="entry name" value="A_DEAMIN_EDITASE"/>
    <property type="match status" value="1"/>
</dbReference>
<evidence type="ECO:0000313" key="3">
    <source>
        <dbReference type="EMBL" id="WOO81519.1"/>
    </source>
</evidence>
<dbReference type="PANTHER" id="PTHR10910:SF62">
    <property type="entry name" value="AT07585P-RELATED"/>
    <property type="match status" value="1"/>
</dbReference>
<organism evidence="3 4">
    <name type="scientific">Vanrija pseudolonga</name>
    <dbReference type="NCBI Taxonomy" id="143232"/>
    <lineage>
        <taxon>Eukaryota</taxon>
        <taxon>Fungi</taxon>
        <taxon>Dikarya</taxon>
        <taxon>Basidiomycota</taxon>
        <taxon>Agaricomycotina</taxon>
        <taxon>Tremellomycetes</taxon>
        <taxon>Trichosporonales</taxon>
        <taxon>Trichosporonaceae</taxon>
        <taxon>Vanrija</taxon>
    </lineage>
</organism>
<sequence length="444" mass="47936">MADTIAEQVVQAAQGAYAALPKHGKPIVRDNGVAEWTILAAIVLVRPDREPHLVSLGTGVKVLPAARLPPLGDTVHDCHAEVLARRGFLRWLVAEAVRVQRGEASEWLVWREDKFGLAPGVEVFLYVSALPCGDASTLHTAAHQPADAAEAFKNEAARRAASEQDTPPVPTEVVRGRNGYENYGAIRTKPGRPDSPPSISFSCSDKIATWTVLGLQGALLARLFEPVYLDHIVIGGVEVPEGQREDEWHATVVAEAERALWRRVEGIGALPPPYRLTQPRLHLTPRRFALSREAALASGASDPSTSTVSLSHVPVLGKPEVIINGCAQGSGWKAPGKVLLKDKQRSRVCKMEVLRAFVGLSAEAELADETYFSLKHANTAYQEAKAALRGVPAERLNADWAKRLPHEFEVTSAASGATAPPFTGWIPTGPRYESFTSRGVLAAL</sequence>
<accession>A0AAF0YCV9</accession>
<evidence type="ECO:0000256" key="1">
    <source>
        <dbReference type="SAM" id="MobiDB-lite"/>
    </source>
</evidence>
<dbReference type="GO" id="GO:0005737">
    <property type="term" value="C:cytoplasm"/>
    <property type="evidence" value="ECO:0007669"/>
    <property type="project" value="TreeGrafter"/>
</dbReference>
<dbReference type="GO" id="GO:0006382">
    <property type="term" value="P:adenosine to inosine editing"/>
    <property type="evidence" value="ECO:0007669"/>
    <property type="project" value="TreeGrafter"/>
</dbReference>
<dbReference type="GO" id="GO:0003725">
    <property type="term" value="F:double-stranded RNA binding"/>
    <property type="evidence" value="ECO:0007669"/>
    <property type="project" value="TreeGrafter"/>
</dbReference>
<name>A0AAF0YCV9_9TREE</name>
<feature type="region of interest" description="Disordered" evidence="1">
    <location>
        <begin position="155"/>
        <end position="176"/>
    </location>
</feature>
<dbReference type="AlphaFoldDB" id="A0AAF0YCV9"/>
<dbReference type="SMART" id="SM00552">
    <property type="entry name" value="ADEAMc"/>
    <property type="match status" value="1"/>
</dbReference>
<dbReference type="GO" id="GO:0008251">
    <property type="term" value="F:tRNA-specific adenosine deaminase activity"/>
    <property type="evidence" value="ECO:0007669"/>
    <property type="project" value="TreeGrafter"/>
</dbReference>
<keyword evidence="4" id="KW-1185">Reference proteome</keyword>
<proteinExistence type="predicted"/>
<dbReference type="Proteomes" id="UP000827549">
    <property type="component" value="Chromosome 3"/>
</dbReference>
<dbReference type="GeneID" id="87808272"/>
<reference evidence="3" key="1">
    <citation type="submission" date="2023-10" db="EMBL/GenBank/DDBJ databases">
        <authorList>
            <person name="Noh H."/>
        </authorList>
    </citation>
    <scope>NUCLEOTIDE SEQUENCE</scope>
    <source>
        <strain evidence="3">DUCC4014</strain>
    </source>
</reference>
<evidence type="ECO:0000259" key="2">
    <source>
        <dbReference type="PROSITE" id="PS50141"/>
    </source>
</evidence>